<comment type="caution">
    <text evidence="1">The sequence shown here is derived from an EMBL/GenBank/DDBJ whole genome shotgun (WGS) entry which is preliminary data.</text>
</comment>
<reference evidence="1 2" key="1">
    <citation type="submission" date="2022-07" db="EMBL/GenBank/DDBJ databases">
        <title>Mucilaginibacter sp. JC4.</title>
        <authorList>
            <person name="Le V."/>
            <person name="Ko S.-R."/>
            <person name="Ahn C.-Y."/>
            <person name="Oh H.-M."/>
        </authorList>
    </citation>
    <scope>NUCLEOTIDE SEQUENCE [LARGE SCALE GENOMIC DNA]</scope>
    <source>
        <strain evidence="1 2">JC4</strain>
    </source>
</reference>
<protein>
    <recommendedName>
        <fullName evidence="3">HTH marR-type domain-containing protein</fullName>
    </recommendedName>
</protein>
<keyword evidence="2" id="KW-1185">Reference proteome</keyword>
<evidence type="ECO:0008006" key="3">
    <source>
        <dbReference type="Google" id="ProtNLM"/>
    </source>
</evidence>
<accession>A0ABT1T3E1</accession>
<sequence>MIANDLRRMSKLYIKALGQFLPPPHSEFMAETMLLVACSKTPVTVERLIYHLENDKRTVIKLLEELVTIGYVSVIKVSSVKKDDQIVLTEIGRQLLPQIQEAITLTEQRLKGKFKEIDLKAFTDTLLRMENNLKPY</sequence>
<name>A0ABT1T3E1_9SPHI</name>
<dbReference type="Gene3D" id="1.10.10.10">
    <property type="entry name" value="Winged helix-like DNA-binding domain superfamily/Winged helix DNA-binding domain"/>
    <property type="match status" value="1"/>
</dbReference>
<dbReference type="InterPro" id="IPR036388">
    <property type="entry name" value="WH-like_DNA-bd_sf"/>
</dbReference>
<dbReference type="InterPro" id="IPR036390">
    <property type="entry name" value="WH_DNA-bd_sf"/>
</dbReference>
<proteinExistence type="predicted"/>
<evidence type="ECO:0000313" key="2">
    <source>
        <dbReference type="Proteomes" id="UP001204376"/>
    </source>
</evidence>
<dbReference type="EMBL" id="JANHOH010000002">
    <property type="protein sequence ID" value="MCQ6959129.1"/>
    <property type="molecule type" value="Genomic_DNA"/>
</dbReference>
<evidence type="ECO:0000313" key="1">
    <source>
        <dbReference type="EMBL" id="MCQ6959129.1"/>
    </source>
</evidence>
<dbReference type="Proteomes" id="UP001204376">
    <property type="component" value="Unassembled WGS sequence"/>
</dbReference>
<organism evidence="1 2">
    <name type="scientific">Mucilaginibacter aquariorum</name>
    <dbReference type="NCBI Taxonomy" id="2967225"/>
    <lineage>
        <taxon>Bacteria</taxon>
        <taxon>Pseudomonadati</taxon>
        <taxon>Bacteroidota</taxon>
        <taxon>Sphingobacteriia</taxon>
        <taxon>Sphingobacteriales</taxon>
        <taxon>Sphingobacteriaceae</taxon>
        <taxon>Mucilaginibacter</taxon>
    </lineage>
</organism>
<dbReference type="RefSeq" id="WP_256539318.1">
    <property type="nucleotide sequence ID" value="NZ_JANHOH010000002.1"/>
</dbReference>
<gene>
    <name evidence="1" type="ORF">NPE20_14225</name>
</gene>
<dbReference type="SUPFAM" id="SSF46785">
    <property type="entry name" value="Winged helix' DNA-binding domain"/>
    <property type="match status" value="1"/>
</dbReference>